<feature type="compositionally biased region" description="Polar residues" evidence="2">
    <location>
        <begin position="91"/>
        <end position="100"/>
    </location>
</feature>
<feature type="region of interest" description="Disordered" evidence="2">
    <location>
        <begin position="76"/>
        <end position="156"/>
    </location>
</feature>
<comment type="caution">
    <text evidence="3">The sequence shown here is derived from an EMBL/GenBank/DDBJ whole genome shotgun (WGS) entry which is preliminary data.</text>
</comment>
<evidence type="ECO:0000256" key="1">
    <source>
        <dbReference type="SAM" id="Coils"/>
    </source>
</evidence>
<evidence type="ECO:0000256" key="2">
    <source>
        <dbReference type="SAM" id="MobiDB-lite"/>
    </source>
</evidence>
<dbReference type="OrthoDB" id="3918393at2759"/>
<name>A0A9X0BC33_9EURO</name>
<reference evidence="3" key="1">
    <citation type="submission" date="2022-12" db="EMBL/GenBank/DDBJ databases">
        <authorList>
            <person name="Petersen C."/>
        </authorList>
    </citation>
    <scope>NUCLEOTIDE SEQUENCE</scope>
    <source>
        <strain evidence="3">IBT 29677</strain>
    </source>
</reference>
<reference evidence="3" key="2">
    <citation type="journal article" date="2023" name="IMA Fungus">
        <title>Comparative genomic study of the Penicillium genus elucidates a diverse pangenome and 15 lateral gene transfer events.</title>
        <authorList>
            <person name="Petersen C."/>
            <person name="Sorensen T."/>
            <person name="Nielsen M.R."/>
            <person name="Sondergaard T.E."/>
            <person name="Sorensen J.L."/>
            <person name="Fitzpatrick D.A."/>
            <person name="Frisvad J.C."/>
            <person name="Nielsen K.L."/>
        </authorList>
    </citation>
    <scope>NUCLEOTIDE SEQUENCE</scope>
    <source>
        <strain evidence="3">IBT 29677</strain>
    </source>
</reference>
<sequence length="418" mass="47169">MSTAILPQILSSSCQCQLSNGMASLKRAMKRLGSMANLNSIDTDVQPLLSPASTQPPQVNLPHVDTQLNMHQVNGLFEDGSPAADGLRGRSTMSMASATSHRALLTRPGFIPSTDSHGSPTQPQPQSQSQPQLQPQSQPPNPSSGSPTSPADETPTEWSAVGHAATGKSGRVIHNLQEEIARLRRECSVYRSRAEETQRSNETLKTQAQNMSERLRNLEQVNETNLNSIARKDRKIEDLRLEIQNERNKRKDAESAASKTNDMMRDERENHNREQAEAQELTKYHQTQYEVLASATKREKTDLGRRVKVLFDELKSLKGAHEKHVVSSDHLEVIAEQKNREIEGLKELHEKLLDTHVQYKKLKDDELRDTLEQGRAYNAQLETMVVSMKETEGKMNWVMRLQEMRDQEGERRRGNEEA</sequence>
<proteinExistence type="predicted"/>
<gene>
    <name evidence="3" type="ORF">N7509_004089</name>
</gene>
<dbReference type="GeneID" id="81367706"/>
<dbReference type="EMBL" id="JAPZBU010000005">
    <property type="protein sequence ID" value="KAJ5404218.1"/>
    <property type="molecule type" value="Genomic_DNA"/>
</dbReference>
<organism evidence="3 4">
    <name type="scientific">Penicillium cosmopolitanum</name>
    <dbReference type="NCBI Taxonomy" id="1131564"/>
    <lineage>
        <taxon>Eukaryota</taxon>
        <taxon>Fungi</taxon>
        <taxon>Dikarya</taxon>
        <taxon>Ascomycota</taxon>
        <taxon>Pezizomycotina</taxon>
        <taxon>Eurotiomycetes</taxon>
        <taxon>Eurotiomycetidae</taxon>
        <taxon>Eurotiales</taxon>
        <taxon>Aspergillaceae</taxon>
        <taxon>Penicillium</taxon>
    </lineage>
</organism>
<keyword evidence="1" id="KW-0175">Coiled coil</keyword>
<keyword evidence="4" id="KW-1185">Reference proteome</keyword>
<protein>
    <recommendedName>
        <fullName evidence="5">SWI5-dependent HO expression protein 3</fullName>
    </recommendedName>
</protein>
<dbReference type="Proteomes" id="UP001147747">
    <property type="component" value="Unassembled WGS sequence"/>
</dbReference>
<feature type="compositionally biased region" description="Low complexity" evidence="2">
    <location>
        <begin position="116"/>
        <end position="136"/>
    </location>
</feature>
<feature type="region of interest" description="Disordered" evidence="2">
    <location>
        <begin position="247"/>
        <end position="275"/>
    </location>
</feature>
<dbReference type="AlphaFoldDB" id="A0A9X0BC33"/>
<feature type="compositionally biased region" description="Basic and acidic residues" evidence="2">
    <location>
        <begin position="262"/>
        <end position="275"/>
    </location>
</feature>
<evidence type="ECO:0000313" key="3">
    <source>
        <dbReference type="EMBL" id="KAJ5404218.1"/>
    </source>
</evidence>
<dbReference type="RefSeq" id="XP_056491460.1">
    <property type="nucleotide sequence ID" value="XM_056628726.1"/>
</dbReference>
<accession>A0A9X0BC33</accession>
<feature type="coiled-coil region" evidence="1">
    <location>
        <begin position="335"/>
        <end position="365"/>
    </location>
</feature>
<evidence type="ECO:0000313" key="4">
    <source>
        <dbReference type="Proteomes" id="UP001147747"/>
    </source>
</evidence>
<evidence type="ECO:0008006" key="5">
    <source>
        <dbReference type="Google" id="ProtNLM"/>
    </source>
</evidence>